<dbReference type="EMBL" id="JAVDYJ010000001">
    <property type="protein sequence ID" value="MDR7348141.1"/>
    <property type="molecule type" value="Genomic_DNA"/>
</dbReference>
<proteinExistence type="predicted"/>
<dbReference type="Gene3D" id="3.30.1240.10">
    <property type="match status" value="1"/>
</dbReference>
<gene>
    <name evidence="1" type="ORF">J2S62_002398</name>
</gene>
<organism evidence="1 2">
    <name type="scientific">Enteractinococcus fodinae</name>
    <dbReference type="NCBI Taxonomy" id="684663"/>
    <lineage>
        <taxon>Bacteria</taxon>
        <taxon>Bacillati</taxon>
        <taxon>Actinomycetota</taxon>
        <taxon>Actinomycetes</taxon>
        <taxon>Micrococcales</taxon>
        <taxon>Micrococcaceae</taxon>
    </lineage>
</organism>
<dbReference type="NCBIfam" id="TIGR01484">
    <property type="entry name" value="HAD-SF-IIB"/>
    <property type="match status" value="1"/>
</dbReference>
<keyword evidence="2" id="KW-1185">Reference proteome</keyword>
<dbReference type="InterPro" id="IPR036412">
    <property type="entry name" value="HAD-like_sf"/>
</dbReference>
<sequence>MKKKMVCLDVDGTIVDFDGHMYPEVRDEIINVMEAGHHVLIATGRSYHATLPIIRDIGLHSGYSVCSNGGVSLRLDPELDEGFEVIARSTFDPASVLESFRRRIPTARFAIEDEHGNYLSTERFQDFSFGVQATGVSFEELQETTAVRLVVFSHGASTREFASAIESLGLQGITYSVGYNAWLDVAGAGVSKASGLEALRRILHVDPEDTVAIGDGFNDVEMLEWAGRGVAMGQAPQEVKAVADEITGTVREGGLATVLRTLLRSPADQRS</sequence>
<dbReference type="SUPFAM" id="SSF56784">
    <property type="entry name" value="HAD-like"/>
    <property type="match status" value="1"/>
</dbReference>
<dbReference type="Pfam" id="PF08282">
    <property type="entry name" value="Hydrolase_3"/>
    <property type="match status" value="1"/>
</dbReference>
<dbReference type="RefSeq" id="WP_310175051.1">
    <property type="nucleotide sequence ID" value="NZ_BAABHE010000002.1"/>
</dbReference>
<dbReference type="Proteomes" id="UP001183794">
    <property type="component" value="Unassembled WGS sequence"/>
</dbReference>
<dbReference type="PANTHER" id="PTHR10000:SF8">
    <property type="entry name" value="HAD SUPERFAMILY HYDROLASE-LIKE, TYPE 3"/>
    <property type="match status" value="1"/>
</dbReference>
<dbReference type="PANTHER" id="PTHR10000">
    <property type="entry name" value="PHOSPHOSERINE PHOSPHATASE"/>
    <property type="match status" value="1"/>
</dbReference>
<evidence type="ECO:0000313" key="1">
    <source>
        <dbReference type="EMBL" id="MDR7348141.1"/>
    </source>
</evidence>
<dbReference type="InterPro" id="IPR006379">
    <property type="entry name" value="HAD-SF_hydro_IIB"/>
</dbReference>
<name>A0ABU2B3H7_9MICC</name>
<comment type="caution">
    <text evidence="1">The sequence shown here is derived from an EMBL/GenBank/DDBJ whole genome shotgun (WGS) entry which is preliminary data.</text>
</comment>
<dbReference type="Gene3D" id="3.40.50.1000">
    <property type="entry name" value="HAD superfamily/HAD-like"/>
    <property type="match status" value="1"/>
</dbReference>
<evidence type="ECO:0000313" key="2">
    <source>
        <dbReference type="Proteomes" id="UP001183794"/>
    </source>
</evidence>
<protein>
    <submittedName>
        <fullName evidence="1">Cof subfamily protein (Haloacid dehalogenase superfamily)</fullName>
    </submittedName>
</protein>
<reference evidence="1 2" key="1">
    <citation type="submission" date="2023-07" db="EMBL/GenBank/DDBJ databases">
        <title>Sequencing the genomes of 1000 actinobacteria strains.</title>
        <authorList>
            <person name="Klenk H.-P."/>
        </authorList>
    </citation>
    <scope>NUCLEOTIDE SEQUENCE [LARGE SCALE GENOMIC DNA]</scope>
    <source>
        <strain evidence="1 2">DSM 22966</strain>
    </source>
</reference>
<accession>A0ABU2B3H7</accession>
<dbReference type="PROSITE" id="PS01229">
    <property type="entry name" value="COF_2"/>
    <property type="match status" value="1"/>
</dbReference>
<dbReference type="InterPro" id="IPR023214">
    <property type="entry name" value="HAD_sf"/>
</dbReference>